<protein>
    <submittedName>
        <fullName evidence="2">Uncharacterized protein UPF0065</fullName>
    </submittedName>
</protein>
<name>A1WI81_VEREI</name>
<evidence type="ECO:0000313" key="3">
    <source>
        <dbReference type="Proteomes" id="UP000000374"/>
    </source>
</evidence>
<gene>
    <name evidence="2" type="ordered locus">Veis_1579</name>
</gene>
<dbReference type="HOGENOM" id="CLU_045683_1_2_4"/>
<evidence type="ECO:0000313" key="2">
    <source>
        <dbReference type="EMBL" id="ABM57338.1"/>
    </source>
</evidence>
<keyword evidence="3" id="KW-1185">Reference proteome</keyword>
<dbReference type="PANTHER" id="PTHR42928">
    <property type="entry name" value="TRICARBOXYLATE-BINDING PROTEIN"/>
    <property type="match status" value="1"/>
</dbReference>
<dbReference type="CDD" id="cd07012">
    <property type="entry name" value="PBP2_Bug_TTT"/>
    <property type="match status" value="1"/>
</dbReference>
<dbReference type="RefSeq" id="WP_011809345.1">
    <property type="nucleotide sequence ID" value="NC_008786.1"/>
</dbReference>
<dbReference type="AlphaFoldDB" id="A1WI81"/>
<accession>A1WI81</accession>
<dbReference type="OrthoDB" id="8957802at2"/>
<dbReference type="InterPro" id="IPR042100">
    <property type="entry name" value="Bug_dom1"/>
</dbReference>
<dbReference type="Proteomes" id="UP000000374">
    <property type="component" value="Chromosome"/>
</dbReference>
<dbReference type="SUPFAM" id="SSF53850">
    <property type="entry name" value="Periplasmic binding protein-like II"/>
    <property type="match status" value="1"/>
</dbReference>
<dbReference type="PROSITE" id="PS51318">
    <property type="entry name" value="TAT"/>
    <property type="match status" value="1"/>
</dbReference>
<dbReference type="Gene3D" id="3.40.190.10">
    <property type="entry name" value="Periplasmic binding protein-like II"/>
    <property type="match status" value="1"/>
</dbReference>
<dbReference type="EMBL" id="CP000542">
    <property type="protein sequence ID" value="ABM57338.1"/>
    <property type="molecule type" value="Genomic_DNA"/>
</dbReference>
<proteinExistence type="inferred from homology"/>
<reference evidence="3" key="1">
    <citation type="submission" date="2006-12" db="EMBL/GenBank/DDBJ databases">
        <title>Complete sequence of chromosome 1 of Verminephrobacter eiseniae EF01-2.</title>
        <authorList>
            <person name="Copeland A."/>
            <person name="Lucas S."/>
            <person name="Lapidus A."/>
            <person name="Barry K."/>
            <person name="Detter J.C."/>
            <person name="Glavina del Rio T."/>
            <person name="Dalin E."/>
            <person name="Tice H."/>
            <person name="Pitluck S."/>
            <person name="Chertkov O."/>
            <person name="Brettin T."/>
            <person name="Bruce D."/>
            <person name="Han C."/>
            <person name="Tapia R."/>
            <person name="Gilna P."/>
            <person name="Schmutz J."/>
            <person name="Larimer F."/>
            <person name="Land M."/>
            <person name="Hauser L."/>
            <person name="Kyrpides N."/>
            <person name="Kim E."/>
            <person name="Stahl D."/>
            <person name="Richardson P."/>
        </authorList>
    </citation>
    <scope>NUCLEOTIDE SEQUENCE [LARGE SCALE GENOMIC DNA]</scope>
    <source>
        <strain evidence="3">EF01-2</strain>
    </source>
</reference>
<dbReference type="KEGG" id="vei:Veis_1579"/>
<dbReference type="STRING" id="391735.Veis_1579"/>
<dbReference type="Gene3D" id="3.40.190.150">
    <property type="entry name" value="Bordetella uptake gene, domain 1"/>
    <property type="match status" value="1"/>
</dbReference>
<evidence type="ECO:0000256" key="1">
    <source>
        <dbReference type="ARBA" id="ARBA00006987"/>
    </source>
</evidence>
<dbReference type="PIRSF" id="PIRSF017082">
    <property type="entry name" value="YflP"/>
    <property type="match status" value="1"/>
</dbReference>
<dbReference type="InterPro" id="IPR006311">
    <property type="entry name" value="TAT_signal"/>
</dbReference>
<dbReference type="Pfam" id="PF03401">
    <property type="entry name" value="TctC"/>
    <property type="match status" value="1"/>
</dbReference>
<organism evidence="2 3">
    <name type="scientific">Verminephrobacter eiseniae (strain EF01-2)</name>
    <dbReference type="NCBI Taxonomy" id="391735"/>
    <lineage>
        <taxon>Bacteria</taxon>
        <taxon>Pseudomonadati</taxon>
        <taxon>Pseudomonadota</taxon>
        <taxon>Betaproteobacteria</taxon>
        <taxon>Burkholderiales</taxon>
        <taxon>Comamonadaceae</taxon>
        <taxon>Verminephrobacter</taxon>
    </lineage>
</organism>
<dbReference type="eggNOG" id="COG3181">
    <property type="taxonomic scope" value="Bacteria"/>
</dbReference>
<comment type="similarity">
    <text evidence="1">Belongs to the UPF0065 (bug) family.</text>
</comment>
<dbReference type="GeneID" id="76460197"/>
<dbReference type="InterPro" id="IPR005064">
    <property type="entry name" value="BUG"/>
</dbReference>
<sequence>MNTRLEPTWSNPHRRHLLLLAGLGAVGLGWLPGMARAQGWPSKPIRLIAAQAPGSSNDATARALAEYLTMSMGGAPVVVENKPGAIGMIAAEYVARSAADGHTLLITLHSQLAQAPVLLKKVPLDTSIDLVPIAAFSTGVAPMVVRKDLPVKNLKELIALSRTRPISVGNYGIGSGWHLMISALAQQTGGKFDIINYKGTGPMVLDLMAGHIDMGAGSMAGMGGAIAQGAARPILSISGTRSDTLLPGVPTWADEGFVGPAFQYLIECNMVLAPKGTPKAIVDRVAGLAHASFFKSDRIKTVMAQLGVTEPPWTGDELGKLIKRTWPQYQAMTRELGLTME</sequence>
<dbReference type="PANTHER" id="PTHR42928:SF5">
    <property type="entry name" value="BLR1237 PROTEIN"/>
    <property type="match status" value="1"/>
</dbReference>